<dbReference type="InterPro" id="IPR051686">
    <property type="entry name" value="Lipoprotein_DolP"/>
</dbReference>
<feature type="domain" description="BON" evidence="7">
    <location>
        <begin position="136"/>
        <end position="204"/>
    </location>
</feature>
<sequence length="204" mass="21250">MKNTTFARSVMAVVLGSALIGGSVMAEDTLLNKASSTIDSTGAKIDSSMKKVDNYMDESVTTAKVKSALLENKKINSGDISVKTDNGVVILSGFVSSQAVAESAVAIAGKVEGVKSVSDKLHVKDQKTQSVSEYAGDAATTSKLKAKLLADDIVPSRKITVETTDGVVLLTGSVENKAQSERAESIAKSIDGVKSVKNDLNIKP</sequence>
<reference evidence="9 10" key="2">
    <citation type="submission" date="2018-06" db="EMBL/GenBank/DDBJ databases">
        <authorList>
            <consortium name="Pathogen Informatics"/>
            <person name="Doyle S."/>
        </authorList>
    </citation>
    <scope>NUCLEOTIDE SEQUENCE [LARGE SCALE GENOMIC DNA]</scope>
    <source>
        <strain evidence="9 10">NCTC10476</strain>
    </source>
</reference>
<evidence type="ECO:0000256" key="6">
    <source>
        <dbReference type="SAM" id="SignalP"/>
    </source>
</evidence>
<dbReference type="EMBL" id="LN681231">
    <property type="protein sequence ID" value="CEK26322.1"/>
    <property type="molecule type" value="Genomic_DNA"/>
</dbReference>
<dbReference type="PANTHER" id="PTHR34606">
    <property type="entry name" value="BON DOMAIN-CONTAINING PROTEIN"/>
    <property type="match status" value="1"/>
</dbReference>
<evidence type="ECO:0000256" key="5">
    <source>
        <dbReference type="ARBA" id="ARBA00070588"/>
    </source>
</evidence>
<dbReference type="STRING" id="29486.UGYR_12730"/>
<dbReference type="GeneID" id="66878312"/>
<keyword evidence="10" id="KW-1185">Reference proteome</keyword>
<dbReference type="PANTHER" id="PTHR34606:SF11">
    <property type="entry name" value="OSMOTICALLY-INDUCIBLE PROTEIN Y"/>
    <property type="match status" value="1"/>
</dbReference>
<dbReference type="FunFam" id="3.30.1340.30:FF:000001">
    <property type="entry name" value="Molecular chaperone OsmY"/>
    <property type="match status" value="2"/>
</dbReference>
<proteinExistence type="predicted"/>
<dbReference type="Pfam" id="PF04972">
    <property type="entry name" value="BON"/>
    <property type="match status" value="2"/>
</dbReference>
<name>A0A085U2N7_YERRU</name>
<evidence type="ECO:0000256" key="2">
    <source>
        <dbReference type="ARBA" id="ARBA00022729"/>
    </source>
</evidence>
<evidence type="ECO:0000313" key="9">
    <source>
        <dbReference type="EMBL" id="SUQ00279.1"/>
    </source>
</evidence>
<dbReference type="InterPro" id="IPR014004">
    <property type="entry name" value="Transpt-assoc_nodulatn_dom_bac"/>
</dbReference>
<dbReference type="EMBL" id="UHJG01000001">
    <property type="protein sequence ID" value="SUQ00279.1"/>
    <property type="molecule type" value="Genomic_DNA"/>
</dbReference>
<evidence type="ECO:0000256" key="4">
    <source>
        <dbReference type="ARBA" id="ARBA00022764"/>
    </source>
</evidence>
<dbReference type="PATRIC" id="fig|29486.44.peg.3433"/>
<feature type="signal peptide" evidence="6">
    <location>
        <begin position="1"/>
        <end position="26"/>
    </location>
</feature>
<dbReference type="NCBIfam" id="NF007858">
    <property type="entry name" value="PRK10568.1"/>
    <property type="match status" value="1"/>
</dbReference>
<comment type="subcellular location">
    <subcellularLocation>
        <location evidence="1">Periplasm</location>
    </subcellularLocation>
</comment>
<dbReference type="SMART" id="SM00749">
    <property type="entry name" value="BON"/>
    <property type="match status" value="2"/>
</dbReference>
<dbReference type="eggNOG" id="COG2823">
    <property type="taxonomic scope" value="Bacteria"/>
</dbReference>
<keyword evidence="3" id="KW-0677">Repeat</keyword>
<evidence type="ECO:0000256" key="1">
    <source>
        <dbReference type="ARBA" id="ARBA00004418"/>
    </source>
</evidence>
<accession>A0A085U2N7</accession>
<dbReference type="Proteomes" id="UP000255169">
    <property type="component" value="Unassembled WGS sequence"/>
</dbReference>
<dbReference type="AlphaFoldDB" id="A0A085U2N7"/>
<protein>
    <recommendedName>
        <fullName evidence="5">Osmotically-inducible protein Y</fullName>
    </recommendedName>
</protein>
<keyword evidence="4" id="KW-0574">Periplasm</keyword>
<feature type="domain" description="BON" evidence="7">
    <location>
        <begin position="57"/>
        <end position="125"/>
    </location>
</feature>
<evidence type="ECO:0000313" key="10">
    <source>
        <dbReference type="Proteomes" id="UP000255169"/>
    </source>
</evidence>
<dbReference type="InterPro" id="IPR007055">
    <property type="entry name" value="BON_dom"/>
</dbReference>
<dbReference type="RefSeq" id="WP_004723200.1">
    <property type="nucleotide sequence ID" value="NZ_CABIHR010000012.1"/>
</dbReference>
<evidence type="ECO:0000313" key="8">
    <source>
        <dbReference type="EMBL" id="CEK26322.1"/>
    </source>
</evidence>
<dbReference type="KEGG" id="yrb:UGYR_12730"/>
<gene>
    <name evidence="9" type="primary">osmY_2</name>
    <name evidence="8" type="ORF">CSF007_2715</name>
    <name evidence="9" type="ORF">NCTC10476_01558</name>
</gene>
<keyword evidence="2 6" id="KW-0732">Signal</keyword>
<organism evidence="8">
    <name type="scientific">Yersinia ruckeri</name>
    <dbReference type="NCBI Taxonomy" id="29486"/>
    <lineage>
        <taxon>Bacteria</taxon>
        <taxon>Pseudomonadati</taxon>
        <taxon>Pseudomonadota</taxon>
        <taxon>Gammaproteobacteria</taxon>
        <taxon>Enterobacterales</taxon>
        <taxon>Yersiniaceae</taxon>
        <taxon>Yersinia</taxon>
    </lineage>
</organism>
<evidence type="ECO:0000256" key="3">
    <source>
        <dbReference type="ARBA" id="ARBA00022737"/>
    </source>
</evidence>
<feature type="chain" id="PRO_5015029225" description="Osmotically-inducible protein Y" evidence="6">
    <location>
        <begin position="27"/>
        <end position="204"/>
    </location>
</feature>
<dbReference type="Gene3D" id="3.30.1340.30">
    <property type="match status" value="2"/>
</dbReference>
<reference evidence="8" key="1">
    <citation type="journal article" date="2015" name="Genome Announc.">
        <title>Complete Genome Sequence of Yersinia ruckeri Strain CSF007-82, Etiologic Agent of Red Mouth Disease in Salmonid Fish.</title>
        <authorList>
            <person name="Nelson M.C."/>
            <person name="LaPatra S.E."/>
            <person name="Welch T.J."/>
            <person name="Graf J."/>
        </authorList>
    </citation>
    <scope>NUCLEOTIDE SEQUENCE</scope>
    <source>
        <strain evidence="8">CSF007-82</strain>
    </source>
</reference>
<dbReference type="GO" id="GO:0042597">
    <property type="term" value="C:periplasmic space"/>
    <property type="evidence" value="ECO:0007669"/>
    <property type="project" value="UniProtKB-SubCell"/>
</dbReference>
<dbReference type="OrthoDB" id="6477610at2"/>
<dbReference type="PROSITE" id="PS50914">
    <property type="entry name" value="BON"/>
    <property type="match status" value="2"/>
</dbReference>
<evidence type="ECO:0000259" key="7">
    <source>
        <dbReference type="PROSITE" id="PS50914"/>
    </source>
</evidence>